<name>A0AAD7TVI7_9APHY</name>
<evidence type="ECO:0000259" key="11">
    <source>
        <dbReference type="PROSITE" id="PS51084"/>
    </source>
</evidence>
<feature type="signal peptide" evidence="10">
    <location>
        <begin position="1"/>
        <end position="22"/>
    </location>
</feature>
<keyword evidence="13" id="KW-1185">Reference proteome</keyword>
<dbReference type="PANTHER" id="PTHR13148">
    <property type="entry name" value="PER1-RELATED"/>
    <property type="match status" value="1"/>
</dbReference>
<evidence type="ECO:0000256" key="1">
    <source>
        <dbReference type="ARBA" id="ARBA00004127"/>
    </source>
</evidence>
<feature type="transmembrane region" description="Helical" evidence="10">
    <location>
        <begin position="174"/>
        <end position="193"/>
    </location>
</feature>
<comment type="function">
    <text evidence="10">Involved in the lipid remodeling steps of GPI-anchor maturation.</text>
</comment>
<reference evidence="12" key="1">
    <citation type="submission" date="2022-11" db="EMBL/GenBank/DDBJ databases">
        <title>Genome Sequence of Cubamyces cubensis.</title>
        <authorList>
            <person name="Buettner E."/>
        </authorList>
    </citation>
    <scope>NUCLEOTIDE SEQUENCE</scope>
    <source>
        <strain evidence="12">MPL-01</strain>
    </source>
</reference>
<evidence type="ECO:0000256" key="4">
    <source>
        <dbReference type="ARBA" id="ARBA00022729"/>
    </source>
</evidence>
<feature type="chain" id="PRO_5041782045" description="Post-GPI attachment to proteins factor 3" evidence="10">
    <location>
        <begin position="23"/>
        <end position="471"/>
    </location>
</feature>
<evidence type="ECO:0000256" key="2">
    <source>
        <dbReference type="ARBA" id="ARBA00022502"/>
    </source>
</evidence>
<feature type="short sequence motif" description="Histidine triad motif" evidence="8 9">
    <location>
        <begin position="431"/>
        <end position="435"/>
    </location>
</feature>
<organism evidence="12 13">
    <name type="scientific">Trametes cubensis</name>
    <dbReference type="NCBI Taxonomy" id="1111947"/>
    <lineage>
        <taxon>Eukaryota</taxon>
        <taxon>Fungi</taxon>
        <taxon>Dikarya</taxon>
        <taxon>Basidiomycota</taxon>
        <taxon>Agaricomycotina</taxon>
        <taxon>Agaricomycetes</taxon>
        <taxon>Polyporales</taxon>
        <taxon>Polyporaceae</taxon>
        <taxon>Trametes</taxon>
    </lineage>
</organism>
<dbReference type="GO" id="GO:0005789">
    <property type="term" value="C:endoplasmic reticulum membrane"/>
    <property type="evidence" value="ECO:0007669"/>
    <property type="project" value="UniProtKB-SubCell"/>
</dbReference>
<dbReference type="Pfam" id="PF04080">
    <property type="entry name" value="Per1"/>
    <property type="match status" value="1"/>
</dbReference>
<comment type="subcellular location">
    <subcellularLocation>
        <location evidence="1">Endomembrane system</location>
        <topology evidence="1">Multi-pass membrane protein</topology>
    </subcellularLocation>
    <subcellularLocation>
        <location evidence="10">Endoplasmic reticulum membrane</location>
        <topology evidence="10">Multi-pass membrane protein</topology>
    </subcellularLocation>
</comment>
<feature type="transmembrane region" description="Helical" evidence="10">
    <location>
        <begin position="246"/>
        <end position="266"/>
    </location>
</feature>
<dbReference type="InterPro" id="IPR001310">
    <property type="entry name" value="Histidine_triad_HIT"/>
</dbReference>
<keyword evidence="4 10" id="KW-0732">Signal</keyword>
<comment type="caution">
    <text evidence="12">The sequence shown here is derived from an EMBL/GenBank/DDBJ whole genome shotgun (WGS) entry which is preliminary data.</text>
</comment>
<comment type="similarity">
    <text evidence="10">Belongs to the PGAP3 family.</text>
</comment>
<evidence type="ECO:0000256" key="5">
    <source>
        <dbReference type="ARBA" id="ARBA00022989"/>
    </source>
</evidence>
<evidence type="ECO:0000256" key="7">
    <source>
        <dbReference type="PIRSR" id="PIRSR601310-1"/>
    </source>
</evidence>
<feature type="transmembrane region" description="Helical" evidence="10">
    <location>
        <begin position="214"/>
        <end position="234"/>
    </location>
</feature>
<evidence type="ECO:0000256" key="6">
    <source>
        <dbReference type="ARBA" id="ARBA00023136"/>
    </source>
</evidence>
<feature type="domain" description="HIT" evidence="11">
    <location>
        <begin position="343"/>
        <end position="446"/>
    </location>
</feature>
<dbReference type="InterPro" id="IPR007217">
    <property type="entry name" value="Per1-like"/>
</dbReference>
<dbReference type="Proteomes" id="UP001215151">
    <property type="component" value="Unassembled WGS sequence"/>
</dbReference>
<comment type="caution">
    <text evidence="10">Lacks conserved residue(s) required for the propagation of feature annotation.</text>
</comment>
<dbReference type="EMBL" id="JAPEVG010000108">
    <property type="protein sequence ID" value="KAJ8482690.1"/>
    <property type="molecule type" value="Genomic_DNA"/>
</dbReference>
<feature type="transmembrane region" description="Helical" evidence="10">
    <location>
        <begin position="136"/>
        <end position="154"/>
    </location>
</feature>
<keyword evidence="2 10" id="KW-0337">GPI-anchor biosynthesis</keyword>
<feature type="active site" description="Tele-AMP-histidine intermediate" evidence="7">
    <location>
        <position position="433"/>
    </location>
</feature>
<dbReference type="GO" id="GO:0016788">
    <property type="term" value="F:hydrolase activity, acting on ester bonds"/>
    <property type="evidence" value="ECO:0007669"/>
    <property type="project" value="TreeGrafter"/>
</dbReference>
<evidence type="ECO:0000256" key="10">
    <source>
        <dbReference type="RuleBase" id="RU365066"/>
    </source>
</evidence>
<evidence type="ECO:0000256" key="9">
    <source>
        <dbReference type="PROSITE-ProRule" id="PRU00464"/>
    </source>
</evidence>
<protein>
    <recommendedName>
        <fullName evidence="10">Post-GPI attachment to proteins factor 3</fullName>
    </recommendedName>
</protein>
<accession>A0AAD7TVI7</accession>
<dbReference type="Pfam" id="PF01230">
    <property type="entry name" value="HIT"/>
    <property type="match status" value="1"/>
</dbReference>
<evidence type="ECO:0000256" key="8">
    <source>
        <dbReference type="PIRSR" id="PIRSR601310-3"/>
    </source>
</evidence>
<keyword evidence="10" id="KW-0256">Endoplasmic reticulum</keyword>
<proteinExistence type="inferred from homology"/>
<evidence type="ECO:0000256" key="3">
    <source>
        <dbReference type="ARBA" id="ARBA00022692"/>
    </source>
</evidence>
<keyword evidence="3 10" id="KW-0812">Transmembrane</keyword>
<dbReference type="PRINTS" id="PR00332">
    <property type="entry name" value="HISTRIAD"/>
</dbReference>
<dbReference type="Gene3D" id="3.30.428.10">
    <property type="entry name" value="HIT-like"/>
    <property type="match status" value="1"/>
</dbReference>
<dbReference type="PROSITE" id="PS00892">
    <property type="entry name" value="HIT_1"/>
    <property type="match status" value="1"/>
</dbReference>
<gene>
    <name evidence="12" type="ORF">ONZ51_g5179</name>
</gene>
<dbReference type="AlphaFoldDB" id="A0AAD7TVI7"/>
<dbReference type="InterPro" id="IPR019808">
    <property type="entry name" value="Histidine_triad_CS"/>
</dbReference>
<dbReference type="SUPFAM" id="SSF54197">
    <property type="entry name" value="HIT-like"/>
    <property type="match status" value="1"/>
</dbReference>
<dbReference type="GO" id="GO:0006506">
    <property type="term" value="P:GPI anchor biosynthetic process"/>
    <property type="evidence" value="ECO:0007669"/>
    <property type="project" value="UniProtKB-KW"/>
</dbReference>
<dbReference type="PANTHER" id="PTHR13148:SF0">
    <property type="entry name" value="POST-GPI ATTACHMENT TO PROTEINS FACTOR 3"/>
    <property type="match status" value="1"/>
</dbReference>
<evidence type="ECO:0000313" key="13">
    <source>
        <dbReference type="Proteomes" id="UP001215151"/>
    </source>
</evidence>
<keyword evidence="5 10" id="KW-1133">Transmembrane helix</keyword>
<dbReference type="PROSITE" id="PS51084">
    <property type="entry name" value="HIT_2"/>
    <property type="match status" value="1"/>
</dbReference>
<keyword evidence="6 10" id="KW-0472">Membrane</keyword>
<evidence type="ECO:0000313" key="12">
    <source>
        <dbReference type="EMBL" id="KAJ8482690.1"/>
    </source>
</evidence>
<sequence>MSHKRILTCFALLLVLASSAYASSGDRADEFTGCVSLCQARTCEGDLPVVSLPLALRLTRWTCTDNCKYECMHAITDRAIQHGAPVEQYYGKWPFWRLAGMQEPASVLFSILNLAAHVVGARKLQARIPEGHPMKRYYLFFAFVSMNAWIWSSVFHTRGRALYFDLPSTEKLDYFSAAAAILYALYYTVIRLFHLYPVDQHRLTAGHRPSSKSTVLVAWTVICACAFLSHISYLTLLPRFDYTYNMIFNLVVGLAHNLLWICYSLPPRLSAIRRYLGRPRSYRPAHAAKPAIFALLTTAATALELFDFPPWGRIIDAHSLWHLATAPIAIFCRMSNHLDDSCFFCKITKGEIPSFKVLETDLNFAFLDIGPLSEGHTLIIPKYHSARMDELPDEYLAETLPLAKKIAKALGAVDYNILQNNGKIAHQHVFHVHFHVIPKPNEKEGLIIGWPRVEQPKDILAKKLEDIVSKL</sequence>
<dbReference type="InterPro" id="IPR036265">
    <property type="entry name" value="HIT-like_sf"/>
</dbReference>
<dbReference type="InterPro" id="IPR011146">
    <property type="entry name" value="HIT-like"/>
</dbReference>